<reference evidence="1" key="1">
    <citation type="submission" date="2021-06" db="EMBL/GenBank/DDBJ databases">
        <authorList>
            <person name="Kallberg Y."/>
            <person name="Tangrot J."/>
            <person name="Rosling A."/>
        </authorList>
    </citation>
    <scope>NUCLEOTIDE SEQUENCE</scope>
    <source>
        <strain evidence="1">FL966</strain>
    </source>
</reference>
<dbReference type="Proteomes" id="UP000789759">
    <property type="component" value="Unassembled WGS sequence"/>
</dbReference>
<evidence type="ECO:0000313" key="2">
    <source>
        <dbReference type="Proteomes" id="UP000789759"/>
    </source>
</evidence>
<feature type="non-terminal residue" evidence="1">
    <location>
        <position position="1"/>
    </location>
</feature>
<comment type="caution">
    <text evidence="1">The sequence shown here is derived from an EMBL/GenBank/DDBJ whole genome shotgun (WGS) entry which is preliminary data.</text>
</comment>
<name>A0A9N9HNL5_9GLOM</name>
<dbReference type="OrthoDB" id="2395593at2759"/>
<dbReference type="EMBL" id="CAJVQA010010569">
    <property type="protein sequence ID" value="CAG8698190.1"/>
    <property type="molecule type" value="Genomic_DNA"/>
</dbReference>
<gene>
    <name evidence="1" type="ORF">CPELLU_LOCUS11672</name>
</gene>
<keyword evidence="2" id="KW-1185">Reference proteome</keyword>
<protein>
    <submittedName>
        <fullName evidence="1">7396_t:CDS:1</fullName>
    </submittedName>
</protein>
<organism evidence="1 2">
    <name type="scientific">Cetraspora pellucida</name>
    <dbReference type="NCBI Taxonomy" id="1433469"/>
    <lineage>
        <taxon>Eukaryota</taxon>
        <taxon>Fungi</taxon>
        <taxon>Fungi incertae sedis</taxon>
        <taxon>Mucoromycota</taxon>
        <taxon>Glomeromycotina</taxon>
        <taxon>Glomeromycetes</taxon>
        <taxon>Diversisporales</taxon>
        <taxon>Gigasporaceae</taxon>
        <taxon>Cetraspora</taxon>
    </lineage>
</organism>
<sequence>KTKKRHECALLMDHNELGETLSDVNKVIKSEYASPEISDEENDVDVFYIVQISWKNQRLCELIQKLD</sequence>
<accession>A0A9N9HNL5</accession>
<evidence type="ECO:0000313" key="1">
    <source>
        <dbReference type="EMBL" id="CAG8698190.1"/>
    </source>
</evidence>
<dbReference type="AlphaFoldDB" id="A0A9N9HNL5"/>
<proteinExistence type="predicted"/>